<reference evidence="1" key="1">
    <citation type="submission" date="2022-03" db="EMBL/GenBank/DDBJ databases">
        <authorList>
            <person name="Lindestad O."/>
        </authorList>
    </citation>
    <scope>NUCLEOTIDE SEQUENCE</scope>
</reference>
<proteinExistence type="predicted"/>
<evidence type="ECO:0000313" key="1">
    <source>
        <dbReference type="EMBL" id="CAH2267371.1"/>
    </source>
</evidence>
<sequence>MARSEKFISTHYLPNTGYNEKGLMAVEHHAGSVRIGGLQTPFRTCRHAGVLKATVLLPKTKDIEILIEGLAKTWKTENLSDFQIKERDRRLGQLNIGQTGVLKATVLLPKTKDIEILIEGLAKTWKTENLSDFQIKERDRRLGQLNIGQTGTKRNRVPAFSKDGYELAVIVNPYF</sequence>
<comment type="caution">
    <text evidence="1">The sequence shown here is derived from an EMBL/GenBank/DDBJ whole genome shotgun (WGS) entry which is preliminary data.</text>
</comment>
<organism evidence="1 2">
    <name type="scientific">Pararge aegeria aegeria</name>
    <dbReference type="NCBI Taxonomy" id="348720"/>
    <lineage>
        <taxon>Eukaryota</taxon>
        <taxon>Metazoa</taxon>
        <taxon>Ecdysozoa</taxon>
        <taxon>Arthropoda</taxon>
        <taxon>Hexapoda</taxon>
        <taxon>Insecta</taxon>
        <taxon>Pterygota</taxon>
        <taxon>Neoptera</taxon>
        <taxon>Endopterygota</taxon>
        <taxon>Lepidoptera</taxon>
        <taxon>Glossata</taxon>
        <taxon>Ditrysia</taxon>
        <taxon>Papilionoidea</taxon>
        <taxon>Nymphalidae</taxon>
        <taxon>Satyrinae</taxon>
        <taxon>Satyrini</taxon>
        <taxon>Parargina</taxon>
        <taxon>Pararge</taxon>
    </lineage>
</organism>
<dbReference type="OrthoDB" id="6765072at2759"/>
<name>A0A8S4SDZ2_9NEOP</name>
<evidence type="ECO:0000313" key="2">
    <source>
        <dbReference type="Proteomes" id="UP000838756"/>
    </source>
</evidence>
<dbReference type="AlphaFoldDB" id="A0A8S4SDZ2"/>
<gene>
    <name evidence="1" type="primary">jg27554</name>
    <name evidence="1" type="ORF">PAEG_LOCUS25926</name>
</gene>
<protein>
    <submittedName>
        <fullName evidence="1">Jg27554 protein</fullName>
    </submittedName>
</protein>
<dbReference type="EMBL" id="CAKXAJ010026350">
    <property type="protein sequence ID" value="CAH2267371.1"/>
    <property type="molecule type" value="Genomic_DNA"/>
</dbReference>
<keyword evidence="2" id="KW-1185">Reference proteome</keyword>
<accession>A0A8S4SDZ2</accession>
<dbReference type="Proteomes" id="UP000838756">
    <property type="component" value="Unassembled WGS sequence"/>
</dbReference>